<dbReference type="PANTHER" id="PTHR36447:SF1">
    <property type="entry name" value="BETA-GALACTOSIDASE GANA"/>
    <property type="match status" value="1"/>
</dbReference>
<keyword evidence="9" id="KW-0479">Metal-binding</keyword>
<keyword evidence="5 6" id="KW-0326">Glycosidase</keyword>
<dbReference type="GO" id="GO:0009341">
    <property type="term" value="C:beta-galactosidase complex"/>
    <property type="evidence" value="ECO:0007669"/>
    <property type="project" value="InterPro"/>
</dbReference>
<dbReference type="InterPro" id="IPR013529">
    <property type="entry name" value="Glyco_hydro_42_N"/>
</dbReference>
<dbReference type="EC" id="3.2.1.23" evidence="3 6"/>
<dbReference type="GO" id="GO:0005975">
    <property type="term" value="P:carbohydrate metabolic process"/>
    <property type="evidence" value="ECO:0007669"/>
    <property type="project" value="InterPro"/>
</dbReference>
<evidence type="ECO:0000256" key="6">
    <source>
        <dbReference type="PIRNR" id="PIRNR001084"/>
    </source>
</evidence>
<comment type="caution">
    <text evidence="12">The sequence shown here is derived from an EMBL/GenBank/DDBJ whole genome shotgun (WGS) entry which is preliminary data.</text>
</comment>
<evidence type="ECO:0000259" key="11">
    <source>
        <dbReference type="Pfam" id="PF08532"/>
    </source>
</evidence>
<dbReference type="AlphaFoldDB" id="A0A917UM02"/>
<evidence type="ECO:0000256" key="8">
    <source>
        <dbReference type="PIRSR" id="PIRSR001084-2"/>
    </source>
</evidence>
<keyword evidence="13" id="KW-1185">Reference proteome</keyword>
<feature type="active site" description="Nucleophile" evidence="7">
    <location>
        <position position="306"/>
    </location>
</feature>
<comment type="catalytic activity">
    <reaction evidence="1 6">
        <text>Hydrolysis of terminal non-reducing beta-D-galactose residues in beta-D-galactosides.</text>
        <dbReference type="EC" id="3.2.1.23"/>
    </reaction>
</comment>
<dbReference type="InterPro" id="IPR029062">
    <property type="entry name" value="Class_I_gatase-like"/>
</dbReference>
<keyword evidence="4 6" id="KW-0378">Hydrolase</keyword>
<dbReference type="Gene3D" id="3.20.20.80">
    <property type="entry name" value="Glycosidases"/>
    <property type="match status" value="1"/>
</dbReference>
<accession>A0A917UM02</accession>
<dbReference type="Pfam" id="PF02449">
    <property type="entry name" value="Glyco_hydro_42"/>
    <property type="match status" value="1"/>
</dbReference>
<dbReference type="InterPro" id="IPR013738">
    <property type="entry name" value="Beta_galactosidase_Trimer"/>
</dbReference>
<dbReference type="EMBL" id="BMOE01000002">
    <property type="protein sequence ID" value="GGJ66961.1"/>
    <property type="molecule type" value="Genomic_DNA"/>
</dbReference>
<feature type="domain" description="Beta-galactosidase trimerisation" evidence="11">
    <location>
        <begin position="395"/>
        <end position="600"/>
    </location>
</feature>
<evidence type="ECO:0000256" key="4">
    <source>
        <dbReference type="ARBA" id="ARBA00022801"/>
    </source>
</evidence>
<keyword evidence="9" id="KW-0862">Zinc</keyword>
<reference evidence="12" key="2">
    <citation type="submission" date="2020-09" db="EMBL/GenBank/DDBJ databases">
        <authorList>
            <person name="Sun Q."/>
            <person name="Ohkuma M."/>
        </authorList>
    </citation>
    <scope>NUCLEOTIDE SEQUENCE</scope>
    <source>
        <strain evidence="12">JCM 14371</strain>
    </source>
</reference>
<dbReference type="PIRSF" id="PIRSF001084">
    <property type="entry name" value="B-galactosidase"/>
    <property type="match status" value="1"/>
</dbReference>
<name>A0A917UM02_9DEIO</name>
<feature type="active site" description="Proton donor" evidence="7">
    <location>
        <position position="150"/>
    </location>
</feature>
<feature type="domain" description="Glycoside hydrolase family 42 N-terminal" evidence="10">
    <location>
        <begin position="14"/>
        <end position="384"/>
    </location>
</feature>
<dbReference type="GO" id="GO:0004565">
    <property type="term" value="F:beta-galactosidase activity"/>
    <property type="evidence" value="ECO:0007669"/>
    <property type="project" value="UniProtKB-EC"/>
</dbReference>
<dbReference type="Proteomes" id="UP000635726">
    <property type="component" value="Unassembled WGS sequence"/>
</dbReference>
<dbReference type="InterPro" id="IPR017853">
    <property type="entry name" value="GH"/>
</dbReference>
<evidence type="ECO:0000256" key="5">
    <source>
        <dbReference type="ARBA" id="ARBA00023295"/>
    </source>
</evidence>
<evidence type="ECO:0000313" key="12">
    <source>
        <dbReference type="EMBL" id="GGJ66961.1"/>
    </source>
</evidence>
<dbReference type="PANTHER" id="PTHR36447">
    <property type="entry name" value="BETA-GALACTOSIDASE GANA"/>
    <property type="match status" value="1"/>
</dbReference>
<evidence type="ECO:0000256" key="3">
    <source>
        <dbReference type="ARBA" id="ARBA00012756"/>
    </source>
</evidence>
<evidence type="ECO:0000256" key="1">
    <source>
        <dbReference type="ARBA" id="ARBA00001412"/>
    </source>
</evidence>
<feature type="binding site" evidence="9">
    <location>
        <position position="160"/>
    </location>
    <ligand>
        <name>Zn(2+)</name>
        <dbReference type="ChEBI" id="CHEBI:29105"/>
    </ligand>
</feature>
<dbReference type="CDD" id="cd03143">
    <property type="entry name" value="A4_beta-galactosidase_middle_domain"/>
    <property type="match status" value="1"/>
</dbReference>
<proteinExistence type="inferred from homology"/>
<evidence type="ECO:0000259" key="10">
    <source>
        <dbReference type="Pfam" id="PF02449"/>
    </source>
</evidence>
<feature type="binding site" evidence="9">
    <location>
        <position position="158"/>
    </location>
    <ligand>
        <name>Zn(2+)</name>
        <dbReference type="ChEBI" id="CHEBI:29105"/>
    </ligand>
</feature>
<organism evidence="12 13">
    <name type="scientific">Deinococcus aquiradiocola</name>
    <dbReference type="NCBI Taxonomy" id="393059"/>
    <lineage>
        <taxon>Bacteria</taxon>
        <taxon>Thermotogati</taxon>
        <taxon>Deinococcota</taxon>
        <taxon>Deinococci</taxon>
        <taxon>Deinococcales</taxon>
        <taxon>Deinococcaceae</taxon>
        <taxon>Deinococcus</taxon>
    </lineage>
</organism>
<dbReference type="Gene3D" id="3.40.50.880">
    <property type="match status" value="1"/>
</dbReference>
<feature type="binding site" evidence="8">
    <location>
        <position position="314"/>
    </location>
    <ligand>
        <name>substrate</name>
    </ligand>
</feature>
<sequence>MTFDFKDGLIYGADYNPEQWSPQVWRDDVRLMQEAGVNLVSLGIFSWAQLEPREGEYDFAWLDEVMDLLHEGGVRVNLATATASPPPWLSLRYPASRPVTADGVRLEVGARQLYCPSDQDFRARAARLVREIAARYGTHPALRLWHVGNEYGCHIDQCFCEQCAAAFQAWLRERYGTLEALNHAWGTAFWSQRYGAWAEVQPPRRAPTFTNPSQGLDWRRFSSDNLLSLYRMERDALREVTPDVPLTTNFLGFLKGLDYFRWAQEEDVASLDAYPDPAGDAPHLEAGIAFDLTRSLRGGQRWILMEQATGAVNWRARNAPKRPGMMRALSHQALAHGADGIMFFQWRASVAGAEKYHSGMVGHVPPERSRVWREARDFGQELRTLGFLKGARVRARVGVMFDWSSWWALEQASQPAETPLMPQVQAWYAALRGLGVNVDFVPPDGDLSRYDVMTLPQQYLLGRADSERLRAYVRDGGTLVMGPYSAVVDEHDHVMPGGYPGLLQDVLGAWVEEWVPLQDGGTNHVTWADSGERTVAGQWCEVLHADGAEVLATFGEDYFAGGAAVTRHAFGQGRAYYLGTQLPHGSLQTLLAGALDAAGVPTALLPAHLDVTVSDVDGARLLHVVNMHPAQHVHLHVPGGRDAARPAETLESLSLAPYGVQIVQCPATFEVSDLRVTEAQTAPRPV</sequence>
<evidence type="ECO:0000313" key="13">
    <source>
        <dbReference type="Proteomes" id="UP000635726"/>
    </source>
</evidence>
<dbReference type="InterPro" id="IPR003476">
    <property type="entry name" value="Glyco_hydro_42"/>
</dbReference>
<feature type="binding site" evidence="9">
    <location>
        <position position="115"/>
    </location>
    <ligand>
        <name>Zn(2+)</name>
        <dbReference type="ChEBI" id="CHEBI:29105"/>
    </ligand>
</feature>
<dbReference type="SUPFAM" id="SSF51445">
    <property type="entry name" value="(Trans)glycosidases"/>
    <property type="match status" value="1"/>
</dbReference>
<protein>
    <recommendedName>
        <fullName evidence="3 6">Beta-galactosidase</fullName>
        <shortName evidence="6">Beta-gal</shortName>
        <ecNumber evidence="3 6">3.2.1.23</ecNumber>
    </recommendedName>
</protein>
<evidence type="ECO:0000256" key="9">
    <source>
        <dbReference type="PIRSR" id="PIRSR001084-3"/>
    </source>
</evidence>
<feature type="binding site" evidence="8">
    <location>
        <position position="111"/>
    </location>
    <ligand>
        <name>substrate</name>
    </ligand>
</feature>
<feature type="binding site" evidence="9">
    <location>
        <position position="163"/>
    </location>
    <ligand>
        <name>Zn(2+)</name>
        <dbReference type="ChEBI" id="CHEBI:29105"/>
    </ligand>
</feature>
<dbReference type="SUPFAM" id="SSF52317">
    <property type="entry name" value="Class I glutamine amidotransferase-like"/>
    <property type="match status" value="1"/>
</dbReference>
<dbReference type="RefSeq" id="WP_188961077.1">
    <property type="nucleotide sequence ID" value="NZ_BMOE01000002.1"/>
</dbReference>
<evidence type="ECO:0000256" key="2">
    <source>
        <dbReference type="ARBA" id="ARBA00005940"/>
    </source>
</evidence>
<reference evidence="12" key="1">
    <citation type="journal article" date="2014" name="Int. J. Syst. Evol. Microbiol.">
        <title>Complete genome sequence of Corynebacterium casei LMG S-19264T (=DSM 44701T), isolated from a smear-ripened cheese.</title>
        <authorList>
            <consortium name="US DOE Joint Genome Institute (JGI-PGF)"/>
            <person name="Walter F."/>
            <person name="Albersmeier A."/>
            <person name="Kalinowski J."/>
            <person name="Ruckert C."/>
        </authorList>
    </citation>
    <scope>NUCLEOTIDE SEQUENCE</scope>
    <source>
        <strain evidence="12">JCM 14371</strain>
    </source>
</reference>
<dbReference type="Pfam" id="PF08532">
    <property type="entry name" value="Glyco_hydro_42M"/>
    <property type="match status" value="1"/>
</dbReference>
<feature type="binding site" evidence="8">
    <location>
        <position position="149"/>
    </location>
    <ligand>
        <name>substrate</name>
    </ligand>
</feature>
<comment type="similarity">
    <text evidence="2 6">Belongs to the glycosyl hydrolase 42 family.</text>
</comment>
<dbReference type="GO" id="GO:0046872">
    <property type="term" value="F:metal ion binding"/>
    <property type="evidence" value="ECO:0007669"/>
    <property type="project" value="UniProtKB-KW"/>
</dbReference>
<evidence type="ECO:0000256" key="7">
    <source>
        <dbReference type="PIRSR" id="PIRSR001084-1"/>
    </source>
</evidence>
<gene>
    <name evidence="12" type="ORF">GCM10008939_08970</name>
</gene>